<dbReference type="InterPro" id="IPR002560">
    <property type="entry name" value="Transposase_DDE"/>
</dbReference>
<dbReference type="PANTHER" id="PTHR33498:SF1">
    <property type="entry name" value="TRANSPOSASE FOR INSERTION SEQUENCE ELEMENT IS1557"/>
    <property type="match status" value="1"/>
</dbReference>
<dbReference type="InterPro" id="IPR029261">
    <property type="entry name" value="Transposase_Znf"/>
</dbReference>
<organism evidence="4 5">
    <name type="scientific">Corallincola holothuriorum</name>
    <dbReference type="NCBI Taxonomy" id="2282215"/>
    <lineage>
        <taxon>Bacteria</taxon>
        <taxon>Pseudomonadati</taxon>
        <taxon>Pseudomonadota</taxon>
        <taxon>Gammaproteobacteria</taxon>
        <taxon>Alteromonadales</taxon>
        <taxon>Psychromonadaceae</taxon>
        <taxon>Corallincola</taxon>
    </lineage>
</organism>
<proteinExistence type="predicted"/>
<dbReference type="Pfam" id="PF13542">
    <property type="entry name" value="HTH_Tnp_ISL3"/>
    <property type="match status" value="1"/>
</dbReference>
<name>A0A368MZN5_9GAMM</name>
<dbReference type="PANTHER" id="PTHR33498">
    <property type="entry name" value="TRANSPOSASE FOR INSERTION SEQUENCE ELEMENT IS1557"/>
    <property type="match status" value="1"/>
</dbReference>
<evidence type="ECO:0000259" key="2">
    <source>
        <dbReference type="Pfam" id="PF13542"/>
    </source>
</evidence>
<reference evidence="4 5" key="1">
    <citation type="submission" date="2018-07" db="EMBL/GenBank/DDBJ databases">
        <title>Corallincola holothuriorum sp. nov., a new facultative anaerobe isolated from sea cucumber Apostichopus japonicus.</title>
        <authorList>
            <person name="Xia H."/>
        </authorList>
    </citation>
    <scope>NUCLEOTIDE SEQUENCE [LARGE SCALE GENOMIC DNA]</scope>
    <source>
        <strain evidence="4 5">C4</strain>
    </source>
</reference>
<dbReference type="InterPro" id="IPR047951">
    <property type="entry name" value="Transpos_ISL3"/>
</dbReference>
<dbReference type="Pfam" id="PF14690">
    <property type="entry name" value="Zn_ribbon_ISL3"/>
    <property type="match status" value="1"/>
</dbReference>
<evidence type="ECO:0000259" key="3">
    <source>
        <dbReference type="Pfam" id="PF14690"/>
    </source>
</evidence>
<dbReference type="NCBIfam" id="NF033550">
    <property type="entry name" value="transpos_ISL3"/>
    <property type="match status" value="1"/>
</dbReference>
<dbReference type="OrthoDB" id="46712at2"/>
<gene>
    <name evidence="4" type="ORF">DU002_19230</name>
</gene>
<dbReference type="EMBL" id="QPID01000027">
    <property type="protein sequence ID" value="RCU42864.1"/>
    <property type="molecule type" value="Genomic_DNA"/>
</dbReference>
<protein>
    <submittedName>
        <fullName evidence="4">ISL3 family transposase</fullName>
    </submittedName>
</protein>
<feature type="domain" description="Transposase IS204/IS1001/IS1096/IS1165 DDE" evidence="1">
    <location>
        <begin position="156"/>
        <end position="393"/>
    </location>
</feature>
<accession>A0A368MZN5</accession>
<sequence>MDQRTLYERILNLSSPWQVKDVELNEAGSEVRVHVECDKSVVLCCPQCGQPASRYDSRDRSWRHLDTCQFQTLIVAEVPRVHCKEHGCLTVKVPWAEDKSRYTALFEAYVIRWLKVASINAVSKEMKLSWSAIDGIMNRAVQRGLGKRGAVDSRQLAVDEVSFKKGHDYVTVISNHQGYVLGVEDGKSAESLAAYYRKMNFSERFRIQSISMDMSPSFLKATFEHIENARNKIAFDHFHIAQNLNQALHVTRKDEVRQVDMHLRQQIHRTRYYWLRHRGSLEDKQRAQLNELTPHLSNTALVWFFKEKARDIWKGNRVRGAKAAWQEWIGLAKAAAIPALTVVAKQIEERLWGILNAMKHQVSNGRAEAINSKIRTMRVKAQGYRSKERYKRAIMFHFGGLDLAPTHSN</sequence>
<dbReference type="AlphaFoldDB" id="A0A368MZN5"/>
<dbReference type="Pfam" id="PF01610">
    <property type="entry name" value="DDE_Tnp_ISL3"/>
    <property type="match status" value="1"/>
</dbReference>
<comment type="caution">
    <text evidence="4">The sequence shown here is derived from an EMBL/GenBank/DDBJ whole genome shotgun (WGS) entry which is preliminary data.</text>
</comment>
<keyword evidence="5" id="KW-1185">Reference proteome</keyword>
<feature type="domain" description="Transposase IS204/IS1001/IS1096/IS1165 helix-turn-helix" evidence="2">
    <location>
        <begin position="91"/>
        <end position="141"/>
    </location>
</feature>
<evidence type="ECO:0000313" key="4">
    <source>
        <dbReference type="EMBL" id="RCU42864.1"/>
    </source>
</evidence>
<evidence type="ECO:0000259" key="1">
    <source>
        <dbReference type="Pfam" id="PF01610"/>
    </source>
</evidence>
<dbReference type="Proteomes" id="UP000252558">
    <property type="component" value="Unassembled WGS sequence"/>
</dbReference>
<feature type="domain" description="Transposase IS204/IS1001/IS1096/IS1165 zinc-finger" evidence="3">
    <location>
        <begin position="44"/>
        <end position="86"/>
    </location>
</feature>
<evidence type="ECO:0000313" key="5">
    <source>
        <dbReference type="Proteomes" id="UP000252558"/>
    </source>
</evidence>
<dbReference type="InterPro" id="IPR032877">
    <property type="entry name" value="Transposase_HTH"/>
</dbReference>
<dbReference type="RefSeq" id="WP_114340075.1">
    <property type="nucleotide sequence ID" value="NZ_QPID01000027.1"/>
</dbReference>